<name>A0A0E0DAS8_9ORYZ</name>
<dbReference type="Gramene" id="OMERI04G02640.1">
    <property type="protein sequence ID" value="OMERI04G02640.1"/>
    <property type="gene ID" value="OMERI04G02640"/>
</dbReference>
<keyword evidence="2" id="KW-1185">Reference proteome</keyword>
<proteinExistence type="predicted"/>
<dbReference type="HOGENOM" id="CLU_2889629_0_0_1"/>
<reference evidence="1" key="2">
    <citation type="submission" date="2018-05" db="EMBL/GenBank/DDBJ databases">
        <title>OmerRS3 (Oryza meridionalis Reference Sequence Version 3).</title>
        <authorList>
            <person name="Zhang J."/>
            <person name="Kudrna D."/>
            <person name="Lee S."/>
            <person name="Talag J."/>
            <person name="Welchert J."/>
            <person name="Wing R.A."/>
        </authorList>
    </citation>
    <scope>NUCLEOTIDE SEQUENCE [LARGE SCALE GENOMIC DNA]</scope>
    <source>
        <strain evidence="1">cv. OR44</strain>
    </source>
</reference>
<reference evidence="1" key="1">
    <citation type="submission" date="2015-04" db="UniProtKB">
        <authorList>
            <consortium name="EnsemblPlants"/>
        </authorList>
    </citation>
    <scope>IDENTIFICATION</scope>
</reference>
<organism evidence="1">
    <name type="scientific">Oryza meridionalis</name>
    <dbReference type="NCBI Taxonomy" id="40149"/>
    <lineage>
        <taxon>Eukaryota</taxon>
        <taxon>Viridiplantae</taxon>
        <taxon>Streptophyta</taxon>
        <taxon>Embryophyta</taxon>
        <taxon>Tracheophyta</taxon>
        <taxon>Spermatophyta</taxon>
        <taxon>Magnoliopsida</taxon>
        <taxon>Liliopsida</taxon>
        <taxon>Poales</taxon>
        <taxon>Poaceae</taxon>
        <taxon>BOP clade</taxon>
        <taxon>Oryzoideae</taxon>
        <taxon>Oryzeae</taxon>
        <taxon>Oryzinae</taxon>
        <taxon>Oryza</taxon>
    </lineage>
</organism>
<accession>A0A0E0DAS8</accession>
<protein>
    <submittedName>
        <fullName evidence="1">Uncharacterized protein</fullName>
    </submittedName>
</protein>
<evidence type="ECO:0000313" key="2">
    <source>
        <dbReference type="Proteomes" id="UP000008021"/>
    </source>
</evidence>
<dbReference type="Proteomes" id="UP000008021">
    <property type="component" value="Chromosome 4"/>
</dbReference>
<dbReference type="EnsemblPlants" id="OMERI04G02640.1">
    <property type="protein sequence ID" value="OMERI04G02640.1"/>
    <property type="gene ID" value="OMERI04G02640"/>
</dbReference>
<sequence>MGGGGSEMSPLLVFKCRCALLQDATDQVERSANQVQNSAVWGPEAVKGLSPLLLAVMAAAKNS</sequence>
<dbReference type="AlphaFoldDB" id="A0A0E0DAS8"/>
<evidence type="ECO:0000313" key="1">
    <source>
        <dbReference type="EnsemblPlants" id="OMERI04G02640.1"/>
    </source>
</evidence>